<organism evidence="1 2">
    <name type="scientific">Pseudomonas chlororaphis</name>
    <dbReference type="NCBI Taxonomy" id="587753"/>
    <lineage>
        <taxon>Bacteria</taxon>
        <taxon>Pseudomonadati</taxon>
        <taxon>Pseudomonadota</taxon>
        <taxon>Gammaproteobacteria</taxon>
        <taxon>Pseudomonadales</taxon>
        <taxon>Pseudomonadaceae</taxon>
        <taxon>Pseudomonas</taxon>
    </lineage>
</organism>
<protein>
    <submittedName>
        <fullName evidence="1">Uncharacterized protein</fullName>
    </submittedName>
</protein>
<name>A0A3G7TKZ0_9PSED</name>
<evidence type="ECO:0000313" key="1">
    <source>
        <dbReference type="EMBL" id="AZE47022.1"/>
    </source>
</evidence>
<dbReference type="Proteomes" id="UP000268048">
    <property type="component" value="Chromosome"/>
</dbReference>
<dbReference type="AlphaFoldDB" id="A0A3G7TKZ0"/>
<gene>
    <name evidence="1" type="ORF">C4K04_1330</name>
</gene>
<evidence type="ECO:0000313" key="2">
    <source>
        <dbReference type="Proteomes" id="UP000268048"/>
    </source>
</evidence>
<proteinExistence type="predicted"/>
<reference evidence="1 2" key="1">
    <citation type="submission" date="2018-03" db="EMBL/GenBank/DDBJ databases">
        <title>Diversity of phytobeneficial traits revealed by whole-genome analysis of worldwide-isolated phenazine-producing Pseudomonas spp.</title>
        <authorList>
            <person name="Biessy A."/>
            <person name="Novinscak A."/>
            <person name="Blom J."/>
            <person name="Leger G."/>
            <person name="Thomashow L.S."/>
            <person name="Cazorla F.M."/>
            <person name="Josic D."/>
            <person name="Filion M."/>
        </authorList>
    </citation>
    <scope>NUCLEOTIDE SEQUENCE [LARGE SCALE GENOMIC DNA]</scope>
    <source>
        <strain evidence="1 2">B25</strain>
    </source>
</reference>
<dbReference type="EMBL" id="CP027753">
    <property type="protein sequence ID" value="AZE47022.1"/>
    <property type="molecule type" value="Genomic_DNA"/>
</dbReference>
<sequence>MTILEVETFEELGLKLQYEMTFPFDRLYELKELIRLVEMHVIERQQSHLAAVQAEVGKPVRVLEGR</sequence>
<accession>A0A3G7TKZ0</accession>